<dbReference type="Proteomes" id="UP000277871">
    <property type="component" value="Unassembled WGS sequence"/>
</dbReference>
<evidence type="ECO:0000313" key="3">
    <source>
        <dbReference type="Proteomes" id="UP000277871"/>
    </source>
</evidence>
<keyword evidence="1" id="KW-0812">Transmembrane</keyword>
<sequence>MPHSSTPPAPTTTGSRAARAPREGISGLLVVALVLALLCALSLVTVLLAASGGHVIWAGFTIFPAVCFPLAFLLLCVELVRGARRRSAR</sequence>
<feature type="transmembrane region" description="Helical" evidence="1">
    <location>
        <begin position="56"/>
        <end position="80"/>
    </location>
</feature>
<reference evidence="2 3" key="1">
    <citation type="submission" date="2018-10" db="EMBL/GenBank/DDBJ databases">
        <title>Kocuria tytonicola, new bacteria from the preen glands of American barn owls (Tyto furcata).</title>
        <authorList>
            <person name="Braun M.S."/>
            <person name="Wang E."/>
            <person name="Zimmermann S."/>
            <person name="Boutin S."/>
            <person name="Wagner H."/>
            <person name="Wink M."/>
        </authorList>
    </citation>
    <scope>NUCLEOTIDE SEQUENCE [LARGE SCALE GENOMIC DNA]</scope>
    <source>
        <strain evidence="2 3">473</strain>
    </source>
</reference>
<keyword evidence="1" id="KW-1133">Transmembrane helix</keyword>
<comment type="caution">
    <text evidence="2">The sequence shown here is derived from an EMBL/GenBank/DDBJ whole genome shotgun (WGS) entry which is preliminary data.</text>
</comment>
<organism evidence="2 3">
    <name type="scientific">Kocuria tytonicola</name>
    <dbReference type="NCBI Taxonomy" id="2055946"/>
    <lineage>
        <taxon>Bacteria</taxon>
        <taxon>Bacillati</taxon>
        <taxon>Actinomycetota</taxon>
        <taxon>Actinomycetes</taxon>
        <taxon>Micrococcales</taxon>
        <taxon>Micrococcaceae</taxon>
        <taxon>Kocuria</taxon>
    </lineage>
</organism>
<keyword evidence="3" id="KW-1185">Reference proteome</keyword>
<evidence type="ECO:0000313" key="2">
    <source>
        <dbReference type="EMBL" id="RLY92428.1"/>
    </source>
</evidence>
<protein>
    <submittedName>
        <fullName evidence="2">Uncharacterized protein</fullName>
    </submittedName>
</protein>
<evidence type="ECO:0000256" key="1">
    <source>
        <dbReference type="SAM" id="Phobius"/>
    </source>
</evidence>
<dbReference type="AlphaFoldDB" id="A0A3L9L2M4"/>
<feature type="transmembrane region" description="Helical" evidence="1">
    <location>
        <begin position="25"/>
        <end position="50"/>
    </location>
</feature>
<gene>
    <name evidence="2" type="ORF">EAE32_08430</name>
</gene>
<name>A0A3L9L2M4_9MICC</name>
<keyword evidence="1" id="KW-0472">Membrane</keyword>
<proteinExistence type="predicted"/>
<dbReference type="RefSeq" id="WP_121865027.1">
    <property type="nucleotide sequence ID" value="NZ_RDEX01000002.1"/>
</dbReference>
<dbReference type="EMBL" id="RDEX01000002">
    <property type="protein sequence ID" value="RLY92428.1"/>
    <property type="molecule type" value="Genomic_DNA"/>
</dbReference>
<accession>A0A3L9L2M4</accession>